<name>A0A1G7C5U5_9FLAO</name>
<dbReference type="STRING" id="1071918.SAMN05421544_10764"/>
<evidence type="ECO:0000313" key="2">
    <source>
        <dbReference type="Proteomes" id="UP000198517"/>
    </source>
</evidence>
<dbReference type="Proteomes" id="UP000198517">
    <property type="component" value="Unassembled WGS sequence"/>
</dbReference>
<dbReference type="EMBL" id="FNAS01000007">
    <property type="protein sequence ID" value="SDE34744.1"/>
    <property type="molecule type" value="Genomic_DNA"/>
</dbReference>
<keyword evidence="2" id="KW-1185">Reference proteome</keyword>
<dbReference type="RefSeq" id="WP_092736454.1">
    <property type="nucleotide sequence ID" value="NZ_FNAS01000007.1"/>
</dbReference>
<proteinExistence type="predicted"/>
<organism evidence="1 2">
    <name type="scientific">Riemerella columbipharyngis</name>
    <dbReference type="NCBI Taxonomy" id="1071918"/>
    <lineage>
        <taxon>Bacteria</taxon>
        <taxon>Pseudomonadati</taxon>
        <taxon>Bacteroidota</taxon>
        <taxon>Flavobacteriia</taxon>
        <taxon>Flavobacteriales</taxon>
        <taxon>Weeksellaceae</taxon>
        <taxon>Riemerella</taxon>
    </lineage>
</organism>
<reference evidence="1 2" key="1">
    <citation type="submission" date="2016-10" db="EMBL/GenBank/DDBJ databases">
        <authorList>
            <person name="de Groot N.N."/>
        </authorList>
    </citation>
    <scope>NUCLEOTIDE SEQUENCE [LARGE SCALE GENOMIC DNA]</scope>
    <source>
        <strain evidence="1 2">DSM 24015</strain>
    </source>
</reference>
<evidence type="ECO:0000313" key="1">
    <source>
        <dbReference type="EMBL" id="SDE34744.1"/>
    </source>
</evidence>
<gene>
    <name evidence="1" type="ORF">SAMN05421544_10764</name>
</gene>
<dbReference type="OrthoDB" id="9992095at2"/>
<sequence>MDKTHSKIWEEFSNLKIDKINKKRRLQRVLKELATSDQEEDIRLIAKIASKYVSKGKNSDKKGHVYHPLNKGAVYNRLYMDFILDTLYEANTPLKNKILFELGNQHIEFIDYKLKAAIRLFSPEYVFDNFAQDVNKYHLIVQLKKAYQVNRAIIDDSERTWDKRWGKFLFEKEKYNCFPMLYNSDVETWTKFLASIKIPTFEGSGLTMRQFRQDCKWYGEVLQAAYANNHPQKEFYYNEFIKHGFPKDLLDKL</sequence>
<dbReference type="AlphaFoldDB" id="A0A1G7C5U5"/>
<accession>A0A1G7C5U5</accession>
<protein>
    <submittedName>
        <fullName evidence="1">Uncharacterized protein</fullName>
    </submittedName>
</protein>